<feature type="transmembrane region" description="Helical" evidence="10">
    <location>
        <begin position="353"/>
        <end position="372"/>
    </location>
</feature>
<feature type="transmembrane region" description="Helical" evidence="10">
    <location>
        <begin position="68"/>
        <end position="87"/>
    </location>
</feature>
<dbReference type="GO" id="GO:0005886">
    <property type="term" value="C:plasma membrane"/>
    <property type="evidence" value="ECO:0007669"/>
    <property type="project" value="UniProtKB-SubCell"/>
</dbReference>
<evidence type="ECO:0000313" key="11">
    <source>
        <dbReference type="Proteomes" id="UP001652740"/>
    </source>
</evidence>
<keyword evidence="6 10" id="KW-1133">Transmembrane helix</keyword>
<dbReference type="GO" id="GO:0007165">
    <property type="term" value="P:signal transduction"/>
    <property type="evidence" value="ECO:0007669"/>
    <property type="project" value="UniProtKB-KW"/>
</dbReference>
<dbReference type="Pfam" id="PF02949">
    <property type="entry name" value="7tm_6"/>
    <property type="match status" value="1"/>
</dbReference>
<dbReference type="KEGG" id="gmw:113518032"/>
<evidence type="ECO:0000313" key="12">
    <source>
        <dbReference type="RefSeq" id="XP_031769192.2"/>
    </source>
</evidence>
<evidence type="ECO:0000256" key="2">
    <source>
        <dbReference type="ARBA" id="ARBA00022475"/>
    </source>
</evidence>
<keyword evidence="7 10" id="KW-0472">Membrane</keyword>
<dbReference type="PANTHER" id="PTHR21137:SF35">
    <property type="entry name" value="ODORANT RECEPTOR 19A-RELATED"/>
    <property type="match status" value="1"/>
</dbReference>
<keyword evidence="4 10" id="KW-0812">Transmembrane</keyword>
<evidence type="ECO:0000256" key="10">
    <source>
        <dbReference type="RuleBase" id="RU351113"/>
    </source>
</evidence>
<dbReference type="InterPro" id="IPR004117">
    <property type="entry name" value="7tm6_olfct_rcpt"/>
</dbReference>
<evidence type="ECO:0000256" key="4">
    <source>
        <dbReference type="ARBA" id="ARBA00022692"/>
    </source>
</evidence>
<dbReference type="Proteomes" id="UP001652740">
    <property type="component" value="Unplaced"/>
</dbReference>
<protein>
    <recommendedName>
        <fullName evidence="10">Odorant receptor</fullName>
    </recommendedName>
</protein>
<evidence type="ECO:0000256" key="6">
    <source>
        <dbReference type="ARBA" id="ARBA00022989"/>
    </source>
</evidence>
<evidence type="ECO:0000256" key="3">
    <source>
        <dbReference type="ARBA" id="ARBA00022606"/>
    </source>
</evidence>
<feature type="transmembrane region" description="Helical" evidence="10">
    <location>
        <begin position="259"/>
        <end position="285"/>
    </location>
</feature>
<evidence type="ECO:0000256" key="9">
    <source>
        <dbReference type="ARBA" id="ARBA00023224"/>
    </source>
</evidence>
<keyword evidence="8 10" id="KW-0675">Receptor</keyword>
<dbReference type="GeneID" id="113518032"/>
<feature type="transmembrane region" description="Helical" evidence="10">
    <location>
        <begin position="196"/>
        <end position="212"/>
    </location>
</feature>
<keyword evidence="5 10" id="KW-0552">Olfaction</keyword>
<sequence>MSMKLSDNFKINTFFWKIFAIWPGNQRNDYYKYYSFVYILINLVIYNILLTLNLIFTPRKIEIFIREVIFYFTEVAVTVKVLMIIIYRKKIIAIFYLMNCDEFRGEDSDTVNIVKNDNLIYKVGWIIYAVICNFAYTIITFLPVLMNFIWNTKLELPICRYYFLNDDIRNDYFVYWFIYQSFGIYGHMMYNVNVDTFIAGLILIAISQIKVLQFKLANLKMNATLKSQEEQEHLQILKLKKYLQHYDILLRYCSSVQEILDVVIFVQFGMASVIICVAMYGLLLTTTKERFVFMVFYFSTMLSQIFIPSFLGTRLFYESENLVFAAYNSEWIVRSEKFKLNLKLFMERAKSPIVLKGLKLFTLSLGAFTSIMKTAYSFLTLVKNVVDQQDEKI</sequence>
<dbReference type="FunCoup" id="A0A6J3C908">
    <property type="interactions" value="35"/>
</dbReference>
<feature type="transmembrane region" description="Helical" evidence="10">
    <location>
        <begin position="125"/>
        <end position="151"/>
    </location>
</feature>
<gene>
    <name evidence="12" type="primary">LOC113518032</name>
</gene>
<feature type="transmembrane region" description="Helical" evidence="10">
    <location>
        <begin position="291"/>
        <end position="311"/>
    </location>
</feature>
<evidence type="ECO:0000256" key="5">
    <source>
        <dbReference type="ARBA" id="ARBA00022725"/>
    </source>
</evidence>
<dbReference type="GO" id="GO:0004984">
    <property type="term" value="F:olfactory receptor activity"/>
    <property type="evidence" value="ECO:0007669"/>
    <property type="project" value="InterPro"/>
</dbReference>
<name>A0A6J3C908_GALME</name>
<dbReference type="PANTHER" id="PTHR21137">
    <property type="entry name" value="ODORANT RECEPTOR"/>
    <property type="match status" value="1"/>
</dbReference>
<keyword evidence="2" id="KW-1003">Cell membrane</keyword>
<reference evidence="12" key="1">
    <citation type="submission" date="2025-08" db="UniProtKB">
        <authorList>
            <consortium name="RefSeq"/>
        </authorList>
    </citation>
    <scope>IDENTIFICATION</scope>
    <source>
        <tissue evidence="12">Whole larvae</tissue>
    </source>
</reference>
<accession>A0A6J3C908</accession>
<comment type="subcellular location">
    <subcellularLocation>
        <location evidence="1 10">Cell membrane</location>
        <topology evidence="1 10">Multi-pass membrane protein</topology>
    </subcellularLocation>
</comment>
<dbReference type="GO" id="GO:0005549">
    <property type="term" value="F:odorant binding"/>
    <property type="evidence" value="ECO:0007669"/>
    <property type="project" value="InterPro"/>
</dbReference>
<feature type="transmembrane region" description="Helical" evidence="10">
    <location>
        <begin position="33"/>
        <end position="56"/>
    </location>
</feature>
<keyword evidence="11" id="KW-1185">Reference proteome</keyword>
<evidence type="ECO:0000256" key="7">
    <source>
        <dbReference type="ARBA" id="ARBA00023136"/>
    </source>
</evidence>
<dbReference type="InParanoid" id="A0A6J3C908"/>
<keyword evidence="9 10" id="KW-0807">Transducer</keyword>
<comment type="similarity">
    <text evidence="10">Belongs to the insect chemoreceptor superfamily. Heteromeric odorant receptor channel (TC 1.A.69) family.</text>
</comment>
<keyword evidence="3 10" id="KW-0716">Sensory transduction</keyword>
<dbReference type="RefSeq" id="XP_031769192.2">
    <property type="nucleotide sequence ID" value="XM_031913332.2"/>
</dbReference>
<evidence type="ECO:0000256" key="8">
    <source>
        <dbReference type="ARBA" id="ARBA00023170"/>
    </source>
</evidence>
<proteinExistence type="inferred from homology"/>
<organism evidence="11 12">
    <name type="scientific">Galleria mellonella</name>
    <name type="common">Greater wax moth</name>
    <dbReference type="NCBI Taxonomy" id="7137"/>
    <lineage>
        <taxon>Eukaryota</taxon>
        <taxon>Metazoa</taxon>
        <taxon>Ecdysozoa</taxon>
        <taxon>Arthropoda</taxon>
        <taxon>Hexapoda</taxon>
        <taxon>Insecta</taxon>
        <taxon>Pterygota</taxon>
        <taxon>Neoptera</taxon>
        <taxon>Endopterygota</taxon>
        <taxon>Lepidoptera</taxon>
        <taxon>Glossata</taxon>
        <taxon>Ditrysia</taxon>
        <taxon>Pyraloidea</taxon>
        <taxon>Pyralidae</taxon>
        <taxon>Galleriinae</taxon>
        <taxon>Galleria</taxon>
    </lineage>
</organism>
<evidence type="ECO:0000256" key="1">
    <source>
        <dbReference type="ARBA" id="ARBA00004651"/>
    </source>
</evidence>